<evidence type="ECO:0000256" key="6">
    <source>
        <dbReference type="ARBA" id="ARBA00022989"/>
    </source>
</evidence>
<dbReference type="Pfam" id="PF04535">
    <property type="entry name" value="CASP_dom"/>
    <property type="match status" value="1"/>
</dbReference>
<evidence type="ECO:0000256" key="4">
    <source>
        <dbReference type="ARBA" id="ARBA00022475"/>
    </source>
</evidence>
<evidence type="ECO:0000256" key="1">
    <source>
        <dbReference type="ARBA" id="ARBA00004651"/>
    </source>
</evidence>
<dbReference type="PANTHER" id="PTHR33573:SF30">
    <property type="entry name" value="CASP-LIKE PROTEIN 2C1-RELATED"/>
    <property type="match status" value="1"/>
</dbReference>
<dbReference type="KEGG" id="qsa:O6P43_022300"/>
<comment type="similarity">
    <text evidence="2 8">Belongs to the Casparian strip membrane proteins (CASP) family.</text>
</comment>
<feature type="transmembrane region" description="Helical" evidence="8">
    <location>
        <begin position="52"/>
        <end position="73"/>
    </location>
</feature>
<evidence type="ECO:0000256" key="5">
    <source>
        <dbReference type="ARBA" id="ARBA00022692"/>
    </source>
</evidence>
<evidence type="ECO:0000256" key="7">
    <source>
        <dbReference type="ARBA" id="ARBA00023136"/>
    </source>
</evidence>
<evidence type="ECO:0000256" key="2">
    <source>
        <dbReference type="ARBA" id="ARBA00007651"/>
    </source>
</evidence>
<evidence type="ECO:0000256" key="3">
    <source>
        <dbReference type="ARBA" id="ARBA00011489"/>
    </source>
</evidence>
<feature type="transmembrane region" description="Helical" evidence="8">
    <location>
        <begin position="93"/>
        <end position="126"/>
    </location>
</feature>
<dbReference type="GO" id="GO:0005886">
    <property type="term" value="C:plasma membrane"/>
    <property type="evidence" value="ECO:0007669"/>
    <property type="project" value="UniProtKB-SubCell"/>
</dbReference>
<protein>
    <recommendedName>
        <fullName evidence="8">CASP-like protein</fullName>
    </recommendedName>
</protein>
<dbReference type="PANTHER" id="PTHR33573">
    <property type="entry name" value="CASP-LIKE PROTEIN 4A4"/>
    <property type="match status" value="1"/>
</dbReference>
<organism evidence="10 11">
    <name type="scientific">Quillaja saponaria</name>
    <name type="common">Soap bark tree</name>
    <dbReference type="NCBI Taxonomy" id="32244"/>
    <lineage>
        <taxon>Eukaryota</taxon>
        <taxon>Viridiplantae</taxon>
        <taxon>Streptophyta</taxon>
        <taxon>Embryophyta</taxon>
        <taxon>Tracheophyta</taxon>
        <taxon>Spermatophyta</taxon>
        <taxon>Magnoliopsida</taxon>
        <taxon>eudicotyledons</taxon>
        <taxon>Gunneridae</taxon>
        <taxon>Pentapetalae</taxon>
        <taxon>rosids</taxon>
        <taxon>fabids</taxon>
        <taxon>Fabales</taxon>
        <taxon>Quillajaceae</taxon>
        <taxon>Quillaja</taxon>
    </lineage>
</organism>
<reference evidence="10" key="1">
    <citation type="journal article" date="2023" name="Science">
        <title>Elucidation of the pathway for biosynthesis of saponin adjuvants from the soapbark tree.</title>
        <authorList>
            <person name="Reed J."/>
            <person name="Orme A."/>
            <person name="El-Demerdash A."/>
            <person name="Owen C."/>
            <person name="Martin L.B.B."/>
            <person name="Misra R.C."/>
            <person name="Kikuchi S."/>
            <person name="Rejzek M."/>
            <person name="Martin A.C."/>
            <person name="Harkess A."/>
            <person name="Leebens-Mack J."/>
            <person name="Louveau T."/>
            <person name="Stephenson M.J."/>
            <person name="Osbourn A."/>
        </authorList>
    </citation>
    <scope>NUCLEOTIDE SEQUENCE</scope>
    <source>
        <strain evidence="10">S10</strain>
    </source>
</reference>
<accession>A0AAD7LCT6</accession>
<dbReference type="Proteomes" id="UP001163823">
    <property type="component" value="Chromosome 9"/>
</dbReference>
<dbReference type="EMBL" id="JARAOO010000009">
    <property type="protein sequence ID" value="KAJ7955764.1"/>
    <property type="molecule type" value="Genomic_DNA"/>
</dbReference>
<evidence type="ECO:0000256" key="8">
    <source>
        <dbReference type="RuleBase" id="RU361233"/>
    </source>
</evidence>
<comment type="subcellular location">
    <subcellularLocation>
        <location evidence="1 8">Cell membrane</location>
        <topology evidence="1 8">Multi-pass membrane protein</topology>
    </subcellularLocation>
</comment>
<gene>
    <name evidence="10" type="ORF">O6P43_022300</name>
</gene>
<name>A0AAD7LCT6_QUISA</name>
<proteinExistence type="inferred from homology"/>
<evidence type="ECO:0000313" key="11">
    <source>
        <dbReference type="Proteomes" id="UP001163823"/>
    </source>
</evidence>
<feature type="transmembrane region" description="Helical" evidence="8">
    <location>
        <begin position="147"/>
        <end position="170"/>
    </location>
</feature>
<dbReference type="AlphaFoldDB" id="A0AAD7LCT6"/>
<feature type="domain" description="Casparian strip membrane protein" evidence="9">
    <location>
        <begin position="10"/>
        <end position="160"/>
    </location>
</feature>
<comment type="subunit">
    <text evidence="3 8">Homodimer and heterodimers.</text>
</comment>
<keyword evidence="7 8" id="KW-0472">Membrane</keyword>
<keyword evidence="5 8" id="KW-0812">Transmembrane</keyword>
<keyword evidence="11" id="KW-1185">Reference proteome</keyword>
<dbReference type="NCBIfam" id="TIGR01569">
    <property type="entry name" value="A_tha_TIGR01569"/>
    <property type="match status" value="1"/>
</dbReference>
<dbReference type="InterPro" id="IPR006459">
    <property type="entry name" value="CASP/CASPL"/>
</dbReference>
<evidence type="ECO:0000259" key="9">
    <source>
        <dbReference type="Pfam" id="PF04535"/>
    </source>
</evidence>
<keyword evidence="6 8" id="KW-1133">Transmembrane helix</keyword>
<comment type="caution">
    <text evidence="10">The sequence shown here is derived from an EMBL/GenBank/DDBJ whole genome shotgun (WGS) entry which is preliminary data.</text>
</comment>
<sequence>MGNGIMGKNEAFLRVSAILVLVLTACLVGLNTQTKTIIFTIQKKATFNDMDALVILVYVASVAAGYNLLQLLYKSSASVCYGGKFEGSETHNIYMAWVCFLLDQIAVYITVAANTAALGASLLALTGEEAFQWTKVCDRFTRFCIQIGGSLLCGCVACILMAVISSVSAFKLFRLYSPKLFLRLKTR</sequence>
<evidence type="ECO:0000313" key="10">
    <source>
        <dbReference type="EMBL" id="KAJ7955764.1"/>
    </source>
</evidence>
<feature type="transmembrane region" description="Helical" evidence="8">
    <location>
        <begin position="12"/>
        <end position="31"/>
    </location>
</feature>
<dbReference type="InterPro" id="IPR006702">
    <property type="entry name" value="CASP_dom"/>
</dbReference>
<keyword evidence="4 8" id="KW-1003">Cell membrane</keyword>